<gene>
    <name evidence="1" type="ORF">L1987_75063</name>
</gene>
<protein>
    <submittedName>
        <fullName evidence="1">Uncharacterized protein</fullName>
    </submittedName>
</protein>
<organism evidence="1 2">
    <name type="scientific">Smallanthus sonchifolius</name>
    <dbReference type="NCBI Taxonomy" id="185202"/>
    <lineage>
        <taxon>Eukaryota</taxon>
        <taxon>Viridiplantae</taxon>
        <taxon>Streptophyta</taxon>
        <taxon>Embryophyta</taxon>
        <taxon>Tracheophyta</taxon>
        <taxon>Spermatophyta</taxon>
        <taxon>Magnoliopsida</taxon>
        <taxon>eudicotyledons</taxon>
        <taxon>Gunneridae</taxon>
        <taxon>Pentapetalae</taxon>
        <taxon>asterids</taxon>
        <taxon>campanulids</taxon>
        <taxon>Asterales</taxon>
        <taxon>Asteraceae</taxon>
        <taxon>Asteroideae</taxon>
        <taxon>Heliantheae alliance</taxon>
        <taxon>Millerieae</taxon>
        <taxon>Smallanthus</taxon>
    </lineage>
</organism>
<keyword evidence="2" id="KW-1185">Reference proteome</keyword>
<reference evidence="1 2" key="2">
    <citation type="journal article" date="2022" name="Mol. Ecol. Resour.">
        <title>The genomes of chicory, endive, great burdock and yacon provide insights into Asteraceae paleo-polyploidization history and plant inulin production.</title>
        <authorList>
            <person name="Fan W."/>
            <person name="Wang S."/>
            <person name="Wang H."/>
            <person name="Wang A."/>
            <person name="Jiang F."/>
            <person name="Liu H."/>
            <person name="Zhao H."/>
            <person name="Xu D."/>
            <person name="Zhang Y."/>
        </authorList>
    </citation>
    <scope>NUCLEOTIDE SEQUENCE [LARGE SCALE GENOMIC DNA]</scope>
    <source>
        <strain evidence="2">cv. Yunnan</strain>
        <tissue evidence="1">Leaves</tissue>
    </source>
</reference>
<dbReference type="EMBL" id="CM042042">
    <property type="protein sequence ID" value="KAI3704834.1"/>
    <property type="molecule type" value="Genomic_DNA"/>
</dbReference>
<evidence type="ECO:0000313" key="1">
    <source>
        <dbReference type="EMBL" id="KAI3704834.1"/>
    </source>
</evidence>
<comment type="caution">
    <text evidence="1">The sequence shown here is derived from an EMBL/GenBank/DDBJ whole genome shotgun (WGS) entry which is preliminary data.</text>
</comment>
<dbReference type="Proteomes" id="UP001056120">
    <property type="component" value="Linkage Group LG25"/>
</dbReference>
<evidence type="ECO:0000313" key="2">
    <source>
        <dbReference type="Proteomes" id="UP001056120"/>
    </source>
</evidence>
<proteinExistence type="predicted"/>
<sequence>MAMAMATNSLGFTGLRSLYSSQKLEFNTPHTRRFNPSIHSKGTDHSQNGGVGHRKIWRRRKLTKKDEMIRYAQERTPFVEEQVRDIWETGKLVGYDIERLKLWEDNIFAFVNNLAAEANELVEQNKDEYGGKKKAILHAISNRMNEMGFYRPEAYMRTDPFKHITKMDTHDDDDE</sequence>
<name>A0ACB9A3P4_9ASTR</name>
<accession>A0ACB9A3P4</accession>
<reference evidence="2" key="1">
    <citation type="journal article" date="2022" name="Mol. Ecol. Resour.">
        <title>The genomes of chicory, endive, great burdock and yacon provide insights into Asteraceae palaeo-polyploidization history and plant inulin production.</title>
        <authorList>
            <person name="Fan W."/>
            <person name="Wang S."/>
            <person name="Wang H."/>
            <person name="Wang A."/>
            <person name="Jiang F."/>
            <person name="Liu H."/>
            <person name="Zhao H."/>
            <person name="Xu D."/>
            <person name="Zhang Y."/>
        </authorList>
    </citation>
    <scope>NUCLEOTIDE SEQUENCE [LARGE SCALE GENOMIC DNA]</scope>
    <source>
        <strain evidence="2">cv. Yunnan</strain>
    </source>
</reference>